<keyword evidence="2" id="KW-1185">Reference proteome</keyword>
<name>A0AA38LF18_TAXCH</name>
<evidence type="ECO:0000313" key="1">
    <source>
        <dbReference type="EMBL" id="KAH9318757.1"/>
    </source>
</evidence>
<accession>A0AA38LF18</accession>
<dbReference type="EMBL" id="JAHRHJ020000004">
    <property type="protein sequence ID" value="KAH9318757.1"/>
    <property type="molecule type" value="Genomic_DNA"/>
</dbReference>
<dbReference type="AlphaFoldDB" id="A0AA38LF18"/>
<proteinExistence type="predicted"/>
<dbReference type="Proteomes" id="UP000824469">
    <property type="component" value="Unassembled WGS sequence"/>
</dbReference>
<organism evidence="1 2">
    <name type="scientific">Taxus chinensis</name>
    <name type="common">Chinese yew</name>
    <name type="synonym">Taxus wallichiana var. chinensis</name>
    <dbReference type="NCBI Taxonomy" id="29808"/>
    <lineage>
        <taxon>Eukaryota</taxon>
        <taxon>Viridiplantae</taxon>
        <taxon>Streptophyta</taxon>
        <taxon>Embryophyta</taxon>
        <taxon>Tracheophyta</taxon>
        <taxon>Spermatophyta</taxon>
        <taxon>Pinopsida</taxon>
        <taxon>Pinidae</taxon>
        <taxon>Conifers II</taxon>
        <taxon>Cupressales</taxon>
        <taxon>Taxaceae</taxon>
        <taxon>Taxus</taxon>
    </lineage>
</organism>
<protein>
    <submittedName>
        <fullName evidence="1">Uncharacterized protein</fullName>
    </submittedName>
</protein>
<feature type="non-terminal residue" evidence="1">
    <location>
        <position position="1"/>
    </location>
</feature>
<sequence length="78" mass="8728">VVKLSLGFDVELGIGHRVAFSVRERQVLISCKNDEIVWIAASSRSYSSHLGCLLLHEDVVVEANIWKDCLEPPWPPKA</sequence>
<comment type="caution">
    <text evidence="1">The sequence shown here is derived from an EMBL/GenBank/DDBJ whole genome shotgun (WGS) entry which is preliminary data.</text>
</comment>
<evidence type="ECO:0000313" key="2">
    <source>
        <dbReference type="Proteomes" id="UP000824469"/>
    </source>
</evidence>
<gene>
    <name evidence="1" type="ORF">KI387_020526</name>
</gene>
<feature type="non-terminal residue" evidence="1">
    <location>
        <position position="78"/>
    </location>
</feature>
<reference evidence="1 2" key="1">
    <citation type="journal article" date="2021" name="Nat. Plants">
        <title>The Taxus genome provides insights into paclitaxel biosynthesis.</title>
        <authorList>
            <person name="Xiong X."/>
            <person name="Gou J."/>
            <person name="Liao Q."/>
            <person name="Li Y."/>
            <person name="Zhou Q."/>
            <person name="Bi G."/>
            <person name="Li C."/>
            <person name="Du R."/>
            <person name="Wang X."/>
            <person name="Sun T."/>
            <person name="Guo L."/>
            <person name="Liang H."/>
            <person name="Lu P."/>
            <person name="Wu Y."/>
            <person name="Zhang Z."/>
            <person name="Ro D.K."/>
            <person name="Shang Y."/>
            <person name="Huang S."/>
            <person name="Yan J."/>
        </authorList>
    </citation>
    <scope>NUCLEOTIDE SEQUENCE [LARGE SCALE GENOMIC DNA]</scope>
    <source>
        <strain evidence="1">Ta-2019</strain>
    </source>
</reference>